<protein>
    <submittedName>
        <fullName evidence="1">Uncharacterized protein</fullName>
    </submittedName>
</protein>
<organism evidence="1 2">
    <name type="scientific">Araneus ventricosus</name>
    <name type="common">Orbweaver spider</name>
    <name type="synonym">Epeira ventricosa</name>
    <dbReference type="NCBI Taxonomy" id="182803"/>
    <lineage>
        <taxon>Eukaryota</taxon>
        <taxon>Metazoa</taxon>
        <taxon>Ecdysozoa</taxon>
        <taxon>Arthropoda</taxon>
        <taxon>Chelicerata</taxon>
        <taxon>Arachnida</taxon>
        <taxon>Araneae</taxon>
        <taxon>Araneomorphae</taxon>
        <taxon>Entelegynae</taxon>
        <taxon>Araneoidea</taxon>
        <taxon>Araneidae</taxon>
        <taxon>Araneus</taxon>
    </lineage>
</organism>
<reference evidence="1 2" key="1">
    <citation type="journal article" date="2019" name="Sci. Rep.">
        <title>Orb-weaving spider Araneus ventricosus genome elucidates the spidroin gene catalogue.</title>
        <authorList>
            <person name="Kono N."/>
            <person name="Nakamura H."/>
            <person name="Ohtoshi R."/>
            <person name="Moran D.A.P."/>
            <person name="Shinohara A."/>
            <person name="Yoshida Y."/>
            <person name="Fujiwara M."/>
            <person name="Mori M."/>
            <person name="Tomita M."/>
            <person name="Arakawa K."/>
        </authorList>
    </citation>
    <scope>NUCLEOTIDE SEQUENCE [LARGE SCALE GENOMIC DNA]</scope>
</reference>
<keyword evidence="2" id="KW-1185">Reference proteome</keyword>
<dbReference type="EMBL" id="BGPR01011532">
    <property type="protein sequence ID" value="GBN51758.1"/>
    <property type="molecule type" value="Genomic_DNA"/>
</dbReference>
<evidence type="ECO:0000313" key="1">
    <source>
        <dbReference type="EMBL" id="GBN51758.1"/>
    </source>
</evidence>
<evidence type="ECO:0000313" key="2">
    <source>
        <dbReference type="Proteomes" id="UP000499080"/>
    </source>
</evidence>
<gene>
    <name evidence="1" type="ORF">AVEN_191779_1</name>
</gene>
<sequence>MIKSIGTLSDLTFFRISQEKLDELSLNFAHVNNKLQLTCYSEDSVTRAFLGDQLDINDEDKMKIWAHLVSQKDDNDLQLPEMHLFAVRNIHMYFRKNIK</sequence>
<dbReference type="Proteomes" id="UP000499080">
    <property type="component" value="Unassembled WGS sequence"/>
</dbReference>
<proteinExistence type="predicted"/>
<comment type="caution">
    <text evidence="1">The sequence shown here is derived from an EMBL/GenBank/DDBJ whole genome shotgun (WGS) entry which is preliminary data.</text>
</comment>
<dbReference type="AlphaFoldDB" id="A0A4Y2PIF0"/>
<name>A0A4Y2PIF0_ARAVE</name>
<accession>A0A4Y2PIF0</accession>